<name>A0A1D1YFM6_9ARAE</name>
<feature type="region of interest" description="Disordered" evidence="2">
    <location>
        <begin position="1"/>
        <end position="41"/>
    </location>
</feature>
<feature type="compositionally biased region" description="Basic and acidic residues" evidence="2">
    <location>
        <begin position="400"/>
        <end position="424"/>
    </location>
</feature>
<dbReference type="AlphaFoldDB" id="A0A1D1YFM6"/>
<feature type="compositionally biased region" description="Basic and acidic residues" evidence="2">
    <location>
        <begin position="1"/>
        <end position="21"/>
    </location>
</feature>
<keyword evidence="1" id="KW-0677">Repeat</keyword>
<evidence type="ECO:0000259" key="3">
    <source>
        <dbReference type="Pfam" id="PF13251"/>
    </source>
</evidence>
<dbReference type="PANTHER" id="PTHR13366:SF0">
    <property type="entry name" value="HEAT REPEAT-CONTAINING PROTEIN 6"/>
    <property type="match status" value="1"/>
</dbReference>
<dbReference type="Gene3D" id="1.25.10.10">
    <property type="entry name" value="Leucine-rich Repeat Variant"/>
    <property type="match status" value="2"/>
</dbReference>
<feature type="domain" description="DUF4042" evidence="3">
    <location>
        <begin position="433"/>
        <end position="618"/>
    </location>
</feature>
<evidence type="ECO:0000256" key="2">
    <source>
        <dbReference type="SAM" id="MobiDB-lite"/>
    </source>
</evidence>
<gene>
    <name evidence="4" type="primary">heatr6_2</name>
    <name evidence="4" type="ORF">g.100861</name>
</gene>
<evidence type="ECO:0000256" key="1">
    <source>
        <dbReference type="ARBA" id="ARBA00022737"/>
    </source>
</evidence>
<dbReference type="InterPro" id="IPR000357">
    <property type="entry name" value="HEAT"/>
</dbReference>
<sequence length="1249" mass="136831">MAEHAEESLLDKIAGKLHGHDSSSSSDSDSEKPEDAVVAASSSSSSASGVVRSWRTAFLTLRDEALTAPPPAALSCILRAVVLSHPPGALASAASEMPPHEVVSDVVFLAELGSAVSVCEGAEDMLLQVFDLIHNVSFKVRMELNSSSWTVMLNFLQKIVDWFPGKTESKRDFSSSLAGVKCMMEIIDILRNIVKGCGKNCSSIESNTLVKLLLRIVLCSYADLFSHSNYIHWENNGGIKNVTCKSVWELHTIAFSMIGDAFLRDGSFVSVDSWQSALEVLRKVMDFLASKNFLLEGYEMSRFYVALLDCLHVVLSSPKVSLSEHVAGLVVTLQMFLTYGLNHKVPMIPGIAVFKQKEFTSSSLKSGSVEPRKTEHSRYIPPHLRKKGVEISHPSTTPTSDHEPFKHELTSSDSEHSDSDRSVKDGDIFRSSKARIAALICIQDLCRVDPKSLTSIWTMLLPTSDVLQPRKHRGTLMACLLFDPALKTRMASASALATVLESHSSVFLQVAEYKESSKCESFTTLSSSLGQTLLQMHRGILHLIQHETHGGFLASLFKVLILLISATPYSRMPGELLPTVIASIWKRIIEGPTIRTDQTSLMGTAFACLAAAMSTSPPSQHVSAILEEDASAGLLLTEQKSNVVSVILQFSQREVHPTIRFEALQALRALLHNYPNVAPICWERLSSNVLRLLQSSLPEESGREVPENLLMGPGNTVASANERCTASAIKVLDEGLRAASGFQGTDNLLECRLLDIQLLSGSIRKKKVSSAPSCELNMLGVSKGNPAGHPSGATQWNEVIDKHLPLTLSHGSPLIRAAGITCLAGMTSSVFFSLDDYKRKFIINSVVCSALNDKVPSVRAAACRAIGVVTCFPQIFSSSKLQDDIVHAIEYNTHDPQISVRITSSWALANICDSLRHRATDLHSDHSSGQVADSEFISFLFECALRLAKDGDKIKSNAVRALGNLSRFVGCSDNSTADSGSVESTSPGIAFQWAQSLEIHHCSEASDPEIPPKAIKSVSLHTPHWLERMVQAFVSCVTTGNVKVQWNVCHALGNLFLNETLKLRDASWAPSVYSILLLLVRDSTNFKIRIHASVALSVPASRVDYGSSFCDIVQGLEHVLESIASERVSNPSSFKYRDAFEKQLTLTMLHVLGLASSEDEQALKDFLIKKASFLEQWLSSLCSLFPQLPDQPEHETSFADKQNEESTSHELKKQMILKATKSLLDICKCSNQNSIYQRFEKLARLIMNL</sequence>
<dbReference type="EMBL" id="GDJX01014497">
    <property type="protein sequence ID" value="JAT53439.1"/>
    <property type="molecule type" value="Transcribed_RNA"/>
</dbReference>
<dbReference type="InterPro" id="IPR011989">
    <property type="entry name" value="ARM-like"/>
</dbReference>
<reference evidence="4" key="1">
    <citation type="submission" date="2015-07" db="EMBL/GenBank/DDBJ databases">
        <title>Transcriptome Assembly of Anthurium amnicola.</title>
        <authorList>
            <person name="Suzuki J."/>
        </authorList>
    </citation>
    <scope>NUCLEOTIDE SEQUENCE</scope>
</reference>
<protein>
    <submittedName>
        <fullName evidence="4">HEAT repeat-containing protein 6</fullName>
    </submittedName>
</protein>
<dbReference type="InterPro" id="IPR016024">
    <property type="entry name" value="ARM-type_fold"/>
</dbReference>
<dbReference type="Pfam" id="PF02985">
    <property type="entry name" value="HEAT"/>
    <property type="match status" value="1"/>
</dbReference>
<accession>A0A1D1YFM6</accession>
<dbReference type="PANTHER" id="PTHR13366">
    <property type="entry name" value="MALARIA ANTIGEN-RELATED"/>
    <property type="match status" value="1"/>
</dbReference>
<evidence type="ECO:0000313" key="4">
    <source>
        <dbReference type="EMBL" id="JAT53439.1"/>
    </source>
</evidence>
<organism evidence="4">
    <name type="scientific">Anthurium amnicola</name>
    <dbReference type="NCBI Taxonomy" id="1678845"/>
    <lineage>
        <taxon>Eukaryota</taxon>
        <taxon>Viridiplantae</taxon>
        <taxon>Streptophyta</taxon>
        <taxon>Embryophyta</taxon>
        <taxon>Tracheophyta</taxon>
        <taxon>Spermatophyta</taxon>
        <taxon>Magnoliopsida</taxon>
        <taxon>Liliopsida</taxon>
        <taxon>Araceae</taxon>
        <taxon>Pothoideae</taxon>
        <taxon>Potheae</taxon>
        <taxon>Anthurium</taxon>
    </lineage>
</organism>
<dbReference type="InterPro" id="IPR052107">
    <property type="entry name" value="HEAT6"/>
</dbReference>
<dbReference type="InterPro" id="IPR025283">
    <property type="entry name" value="DUF4042"/>
</dbReference>
<dbReference type="SUPFAM" id="SSF48371">
    <property type="entry name" value="ARM repeat"/>
    <property type="match status" value="1"/>
</dbReference>
<dbReference type="Pfam" id="PF13251">
    <property type="entry name" value="DUF4042"/>
    <property type="match status" value="1"/>
</dbReference>
<proteinExistence type="predicted"/>
<feature type="region of interest" description="Disordered" evidence="2">
    <location>
        <begin position="365"/>
        <end position="424"/>
    </location>
</feature>